<proteinExistence type="predicted"/>
<dbReference type="AlphaFoldDB" id="A0A517TEL2"/>
<dbReference type="EMBL" id="CP036316">
    <property type="protein sequence ID" value="QDT66806.1"/>
    <property type="molecule type" value="Genomic_DNA"/>
</dbReference>
<dbReference type="RefSeq" id="WP_145266241.1">
    <property type="nucleotide sequence ID" value="NZ_CP036316.1"/>
</dbReference>
<reference evidence="2 3" key="1">
    <citation type="submission" date="2019-02" db="EMBL/GenBank/DDBJ databases">
        <title>Deep-cultivation of Planctomycetes and their phenomic and genomic characterization uncovers novel biology.</title>
        <authorList>
            <person name="Wiegand S."/>
            <person name="Jogler M."/>
            <person name="Boedeker C."/>
            <person name="Pinto D."/>
            <person name="Vollmers J."/>
            <person name="Rivas-Marin E."/>
            <person name="Kohn T."/>
            <person name="Peeters S.H."/>
            <person name="Heuer A."/>
            <person name="Rast P."/>
            <person name="Oberbeckmann S."/>
            <person name="Bunk B."/>
            <person name="Jeske O."/>
            <person name="Meyerdierks A."/>
            <person name="Storesund J.E."/>
            <person name="Kallscheuer N."/>
            <person name="Luecker S."/>
            <person name="Lage O.M."/>
            <person name="Pohl T."/>
            <person name="Merkel B.J."/>
            <person name="Hornburger P."/>
            <person name="Mueller R.-W."/>
            <person name="Bruemmer F."/>
            <person name="Labrenz M."/>
            <person name="Spormann A.M."/>
            <person name="Op den Camp H."/>
            <person name="Overmann J."/>
            <person name="Amann R."/>
            <person name="Jetten M.S.M."/>
            <person name="Mascher T."/>
            <person name="Medema M.H."/>
            <person name="Devos D.P."/>
            <person name="Kaster A.-K."/>
            <person name="Ovreas L."/>
            <person name="Rohde M."/>
            <person name="Galperin M.Y."/>
            <person name="Jogler C."/>
        </authorList>
    </citation>
    <scope>NUCLEOTIDE SEQUENCE [LARGE SCALE GENOMIC DNA]</scope>
    <source>
        <strain evidence="2 3">V22</strain>
    </source>
</reference>
<accession>A0A517TEL2</accession>
<name>A0A517TEL2_9PLAN</name>
<evidence type="ECO:0000313" key="3">
    <source>
        <dbReference type="Proteomes" id="UP000319976"/>
    </source>
</evidence>
<evidence type="ECO:0000313" key="2">
    <source>
        <dbReference type="EMBL" id="QDT66806.1"/>
    </source>
</evidence>
<keyword evidence="1" id="KW-0472">Membrane</keyword>
<dbReference type="KEGG" id="chya:V22_40770"/>
<keyword evidence="3" id="KW-1185">Reference proteome</keyword>
<dbReference type="InterPro" id="IPR012373">
    <property type="entry name" value="Ferrdict_sens_TM"/>
</dbReference>
<keyword evidence="1" id="KW-1133">Transmembrane helix</keyword>
<keyword evidence="1" id="KW-0812">Transmembrane</keyword>
<sequence>MPDQQMNNEEFQRLLHRLVDSPLDQVDAEALEKLLLNNPERQDLFLDYMWLDSSLLELGEVHNDVPELALKRSGRQRGLIYTVVALASCTVACLIAVAVLVSQSFDQQVEMVEVRPADGAGKTVEVPVPQAEEVEEVELISNARIVGGYHAVFRGASTPMNVGSRFRFRQDYVLKEGMTKVVFASGAEAIIQAPAVFQIVSDEELVMNLGGCSVYAPDGAEGFKVSTPTSDIVDLGTRFSVVVTVDGASDIAVVDGEAEVSSHGKAQKKILLKNDGARIGPDLQLVERQGVSPGGHYVSAIPDHLLSYEAEQDSLGRDVKLKSLCVQRGGVQHVYQDDDFILPEINHYVAGSQSVGVVPADAPADAYNRFGPMDLLFASGFINPGGSVEFHKEDIVLGRDGTPGINIVFSEPVVNSPGPDIVLFDAQSVVQSLEGDPFHLYPVTDLPGATPITVSEYDINGHSAEVRLMTGCRLSYFGDSYAEDGTPLPNMKRSQLVNKIPSHMFAVGIDLDDMNIPQGESVSGVFLQDAMDDENFIDPVVIVGLPPTK</sequence>
<dbReference type="GO" id="GO:0016989">
    <property type="term" value="F:sigma factor antagonist activity"/>
    <property type="evidence" value="ECO:0007669"/>
    <property type="project" value="TreeGrafter"/>
</dbReference>
<gene>
    <name evidence="2" type="ORF">V22_40770</name>
</gene>
<feature type="transmembrane region" description="Helical" evidence="1">
    <location>
        <begin position="79"/>
        <end position="101"/>
    </location>
</feature>
<protein>
    <submittedName>
        <fullName evidence="2">FecR protein</fullName>
    </submittedName>
</protein>
<dbReference type="PANTHER" id="PTHR30273:SF2">
    <property type="entry name" value="PROTEIN FECR"/>
    <property type="match status" value="1"/>
</dbReference>
<dbReference type="Proteomes" id="UP000319976">
    <property type="component" value="Chromosome"/>
</dbReference>
<dbReference type="OrthoDB" id="226716at2"/>
<organism evidence="2 3">
    <name type="scientific">Calycomorphotria hydatis</name>
    <dbReference type="NCBI Taxonomy" id="2528027"/>
    <lineage>
        <taxon>Bacteria</taxon>
        <taxon>Pseudomonadati</taxon>
        <taxon>Planctomycetota</taxon>
        <taxon>Planctomycetia</taxon>
        <taxon>Planctomycetales</taxon>
        <taxon>Planctomycetaceae</taxon>
        <taxon>Calycomorphotria</taxon>
    </lineage>
</organism>
<dbReference type="PANTHER" id="PTHR30273">
    <property type="entry name" value="PERIPLASMIC SIGNAL SENSOR AND SIGMA FACTOR ACTIVATOR FECR-RELATED"/>
    <property type="match status" value="1"/>
</dbReference>
<dbReference type="Gene3D" id="2.60.120.1440">
    <property type="match status" value="1"/>
</dbReference>
<evidence type="ECO:0000256" key="1">
    <source>
        <dbReference type="SAM" id="Phobius"/>
    </source>
</evidence>